<keyword evidence="3" id="KW-1185">Reference proteome</keyword>
<reference evidence="2 3" key="1">
    <citation type="submission" date="2020-06" db="EMBL/GenBank/DDBJ databases">
        <authorList>
            <person name="Hwang Y.J."/>
        </authorList>
    </citation>
    <scope>NUCLEOTIDE SEQUENCE [LARGE SCALE GENOMIC DNA]</scope>
    <source>
        <strain evidence="2 3">KUDC8001</strain>
    </source>
</reference>
<evidence type="ECO:0000313" key="3">
    <source>
        <dbReference type="Proteomes" id="UP000514509"/>
    </source>
</evidence>
<dbReference type="PANTHER" id="PTHR38792">
    <property type="entry name" value="BNR/ASP-BOX REPEAT DOMAIN PROTEIN (AFU_ORTHOLOGUE AFUA_7G06430)-RELATED"/>
    <property type="match status" value="1"/>
</dbReference>
<name>A0A7L7LEI3_9BACT</name>
<dbReference type="InterPro" id="IPR036278">
    <property type="entry name" value="Sialidase_sf"/>
</dbReference>
<dbReference type="SUPFAM" id="SSF50939">
    <property type="entry name" value="Sialidases"/>
    <property type="match status" value="1"/>
</dbReference>
<dbReference type="RefSeq" id="WP_182413668.1">
    <property type="nucleotide sequence ID" value="NZ_CP055153.1"/>
</dbReference>
<organism evidence="2 3">
    <name type="scientific">Adhaeribacter radiodurans</name>
    <dbReference type="NCBI Taxonomy" id="2745197"/>
    <lineage>
        <taxon>Bacteria</taxon>
        <taxon>Pseudomonadati</taxon>
        <taxon>Bacteroidota</taxon>
        <taxon>Cytophagia</taxon>
        <taxon>Cytophagales</taxon>
        <taxon>Hymenobacteraceae</taxon>
        <taxon>Adhaeribacter</taxon>
    </lineage>
</organism>
<feature type="region of interest" description="Disordered" evidence="1">
    <location>
        <begin position="37"/>
        <end position="61"/>
    </location>
</feature>
<accession>A0A7L7LEI3</accession>
<proteinExistence type="predicted"/>
<reference evidence="2 3" key="2">
    <citation type="submission" date="2020-08" db="EMBL/GenBank/DDBJ databases">
        <title>Adhaeribacter dokdonensis sp. nov., isolated from the rhizosphere of Elymus tsukushiensis, a plant native to the Dokdo Islands, Republic of Korea.</title>
        <authorList>
            <person name="Ghim S.Y."/>
        </authorList>
    </citation>
    <scope>NUCLEOTIDE SEQUENCE [LARGE SCALE GENOMIC DNA]</scope>
    <source>
        <strain evidence="2 3">KUDC8001</strain>
    </source>
</reference>
<dbReference type="Gene3D" id="2.120.10.10">
    <property type="match status" value="2"/>
</dbReference>
<sequence length="416" mass="46502">MHFTNTKISKPFKRRLIRHKALLYILSLLVFTQCKDDSGKDPGPVNPPTNTFHPDEQPPVDNTRPTLIIQWETTATKLSHEVYSAEYGRIRRIKGDTLLLTYHFGPQGDEWDNIALKRSIDGGLTWSEPEVVMTDNDPNYYGFSNPEIFVARNGDVLLAYTGRGRPDDNAHANIQVRISKDRGWTFGTPVIINTGRAWEPALIQLPSGEIDLLYSSEANWWPSSNPQQEIRLVTSSDNGLTWGASRSVAYTSGARDGMAVPLVLKDNKGIVFPIESVNNSKSPWVVWSSVEANFNYASAGTTQNNRRWLATTENIWGGAPFIIQLPTGETILSCQDAGGRSISSDWKKNTMLVLAGNSIAQNFTNITYPWPNLPPNEGAYYSSLFLRDDSTLVLVTTRNFANGHSEIYQKIGHIQR</sequence>
<evidence type="ECO:0000313" key="2">
    <source>
        <dbReference type="EMBL" id="QMU31231.1"/>
    </source>
</evidence>
<evidence type="ECO:0000256" key="1">
    <source>
        <dbReference type="SAM" id="MobiDB-lite"/>
    </source>
</evidence>
<dbReference type="AlphaFoldDB" id="A0A7L7LEI3"/>
<dbReference type="Proteomes" id="UP000514509">
    <property type="component" value="Chromosome"/>
</dbReference>
<dbReference type="KEGG" id="add:HUW48_25800"/>
<dbReference type="EMBL" id="CP055153">
    <property type="protein sequence ID" value="QMU31231.1"/>
    <property type="molecule type" value="Genomic_DNA"/>
</dbReference>
<dbReference type="CDD" id="cd15482">
    <property type="entry name" value="Sialidase_non-viral"/>
    <property type="match status" value="1"/>
</dbReference>
<protein>
    <submittedName>
        <fullName evidence="2">Exo-alpha-sialidase</fullName>
    </submittedName>
</protein>
<dbReference type="PANTHER" id="PTHR38792:SF3">
    <property type="entry name" value="BNR_ASP-BOX REPEAT DOMAIN PROTEIN (AFU_ORTHOLOGUE AFUA_7G06430)-RELATED"/>
    <property type="match status" value="1"/>
</dbReference>
<gene>
    <name evidence="2" type="ORF">HUW48_25800</name>
</gene>